<feature type="transmembrane region" description="Helical" evidence="1">
    <location>
        <begin position="244"/>
        <end position="270"/>
    </location>
</feature>
<dbReference type="RefSeq" id="WP_048101064.1">
    <property type="nucleotide sequence ID" value="NZ_LKBH01000090.1"/>
</dbReference>
<dbReference type="GeneID" id="84222668"/>
<keyword evidence="1" id="KW-0812">Transmembrane</keyword>
<keyword evidence="1" id="KW-1133">Transmembrane helix</keyword>
<feature type="transmembrane region" description="Helical" evidence="1">
    <location>
        <begin position="26"/>
        <end position="48"/>
    </location>
</feature>
<proteinExistence type="predicted"/>
<protein>
    <submittedName>
        <fullName evidence="2">Uncharacterized protein</fullName>
    </submittedName>
</protein>
<feature type="transmembrane region" description="Helical" evidence="1">
    <location>
        <begin position="54"/>
        <end position="76"/>
    </location>
</feature>
<feature type="transmembrane region" description="Helical" evidence="1">
    <location>
        <begin position="138"/>
        <end position="155"/>
    </location>
</feature>
<feature type="transmembrane region" description="Helical" evidence="1">
    <location>
        <begin position="112"/>
        <end position="133"/>
    </location>
</feature>
<comment type="caution">
    <text evidence="2">The sequence shown here is derived from an EMBL/GenBank/DDBJ whole genome shotgun (WGS) entry which is preliminary data.</text>
</comment>
<dbReference type="InParanoid" id="A0A0N8VL88"/>
<organism evidence="2 3">
    <name type="scientific">Acidiplasma cupricumulans</name>
    <dbReference type="NCBI Taxonomy" id="312540"/>
    <lineage>
        <taxon>Archaea</taxon>
        <taxon>Methanobacteriati</taxon>
        <taxon>Thermoplasmatota</taxon>
        <taxon>Thermoplasmata</taxon>
        <taxon>Thermoplasmatales</taxon>
        <taxon>Ferroplasmaceae</taxon>
        <taxon>Acidiplasma</taxon>
    </lineage>
</organism>
<keyword evidence="3" id="KW-1185">Reference proteome</keyword>
<feature type="transmembrane region" description="Helical" evidence="1">
    <location>
        <begin position="213"/>
        <end position="238"/>
    </location>
</feature>
<dbReference type="Proteomes" id="UP000050301">
    <property type="component" value="Unassembled WGS sequence"/>
</dbReference>
<gene>
    <name evidence="2" type="ORF">AOG55_00455</name>
</gene>
<evidence type="ECO:0000313" key="2">
    <source>
        <dbReference type="EMBL" id="KQB35844.1"/>
    </source>
</evidence>
<keyword evidence="1" id="KW-0472">Membrane</keyword>
<evidence type="ECO:0000313" key="3">
    <source>
        <dbReference type="Proteomes" id="UP000050301"/>
    </source>
</evidence>
<feature type="transmembrane region" description="Helical" evidence="1">
    <location>
        <begin position="88"/>
        <end position="106"/>
    </location>
</feature>
<reference evidence="2 3" key="1">
    <citation type="submission" date="2015-09" db="EMBL/GenBank/DDBJ databases">
        <title>Heavy metals and arsenic resistance mechanisms in polyextremophilic archaea of the family Ferroplasmaceae.</title>
        <authorList>
            <person name="Bulaev A.G."/>
            <person name="Kanygina A.V."/>
        </authorList>
    </citation>
    <scope>NUCLEOTIDE SEQUENCE [LARGE SCALE GENOMIC DNA]</scope>
    <source>
        <strain evidence="2 3">BH2</strain>
    </source>
</reference>
<sequence>MLKKYLYNRNFYDNETMNRLMSMSKFLILISVFLVILSGFIYAIYYIFEPYNAIFKAGILLIILGYLFYIINNIMFFRLNKFEISDKLIFFSVIMFFVFFISQIFMDASLKIGIAGGITGIVGTILAVLYYYFKKDEIISRVIIIVATVLIYISIETFPLGFYSSIMPLYFNSSLWAQAFIIFEIFYVLAFLFKDNSLLNDFLRSTGVELGILIFGVGMITGGSYLISAYTMIIPHGISIPVEILMILAGIAIIIAGIFAIILAFMDFYYEVIRPRRYSFRF</sequence>
<name>A0A0N8VL88_9ARCH</name>
<dbReference type="EMBL" id="LKBH01000090">
    <property type="protein sequence ID" value="KQB35844.1"/>
    <property type="molecule type" value="Genomic_DNA"/>
</dbReference>
<feature type="transmembrane region" description="Helical" evidence="1">
    <location>
        <begin position="175"/>
        <end position="193"/>
    </location>
</feature>
<dbReference type="AlphaFoldDB" id="A0A0N8VL88"/>
<evidence type="ECO:0000256" key="1">
    <source>
        <dbReference type="SAM" id="Phobius"/>
    </source>
</evidence>
<accession>A0A0N8VL88</accession>